<evidence type="ECO:0000256" key="9">
    <source>
        <dbReference type="SAM" id="Phobius"/>
    </source>
</evidence>
<dbReference type="GO" id="GO:0016020">
    <property type="term" value="C:membrane"/>
    <property type="evidence" value="ECO:0007669"/>
    <property type="project" value="UniProtKB-SubCell"/>
</dbReference>
<dbReference type="Proteomes" id="UP001472866">
    <property type="component" value="Chromosome 17"/>
</dbReference>
<keyword evidence="6" id="KW-0067">ATP-binding</keyword>
<feature type="transmembrane region" description="Helical" evidence="9">
    <location>
        <begin position="412"/>
        <end position="434"/>
    </location>
</feature>
<dbReference type="GO" id="GO:0005524">
    <property type="term" value="F:ATP binding"/>
    <property type="evidence" value="ECO:0007669"/>
    <property type="project" value="UniProtKB-KW"/>
</dbReference>
<protein>
    <submittedName>
        <fullName evidence="11">ABC transporter A</fullName>
    </submittedName>
</protein>
<evidence type="ECO:0000256" key="7">
    <source>
        <dbReference type="ARBA" id="ARBA00022989"/>
    </source>
</evidence>
<feature type="transmembrane region" description="Helical" evidence="9">
    <location>
        <begin position="494"/>
        <end position="517"/>
    </location>
</feature>
<dbReference type="InterPro" id="IPR013525">
    <property type="entry name" value="ABC2_TM"/>
</dbReference>
<evidence type="ECO:0000256" key="5">
    <source>
        <dbReference type="ARBA" id="ARBA00022741"/>
    </source>
</evidence>
<dbReference type="PANTHER" id="PTHR19229">
    <property type="entry name" value="ATP-BINDING CASSETTE TRANSPORTER SUBFAMILY A ABCA"/>
    <property type="match status" value="1"/>
</dbReference>
<dbReference type="GO" id="GO:0005319">
    <property type="term" value="F:lipid transporter activity"/>
    <property type="evidence" value="ECO:0007669"/>
    <property type="project" value="TreeGrafter"/>
</dbReference>
<dbReference type="Pfam" id="PF12698">
    <property type="entry name" value="ABC2_membrane_3"/>
    <property type="match status" value="1"/>
</dbReference>
<dbReference type="EMBL" id="CP151517">
    <property type="protein sequence ID" value="WZN66968.1"/>
    <property type="molecule type" value="Genomic_DNA"/>
</dbReference>
<dbReference type="GO" id="GO:0016887">
    <property type="term" value="F:ATP hydrolysis activity"/>
    <property type="evidence" value="ECO:0007669"/>
    <property type="project" value="InterPro"/>
</dbReference>
<reference evidence="11 12" key="1">
    <citation type="submission" date="2024-03" db="EMBL/GenBank/DDBJ databases">
        <title>Complete genome sequence of the green alga Chloropicon roscoffensis RCC1871.</title>
        <authorList>
            <person name="Lemieux C."/>
            <person name="Pombert J.-F."/>
            <person name="Otis C."/>
            <person name="Turmel M."/>
        </authorList>
    </citation>
    <scope>NUCLEOTIDE SEQUENCE [LARGE SCALE GENOMIC DNA]</scope>
    <source>
        <strain evidence="11 12">RCC1871</strain>
    </source>
</reference>
<keyword evidence="5" id="KW-0547">Nucleotide-binding</keyword>
<evidence type="ECO:0000256" key="8">
    <source>
        <dbReference type="ARBA" id="ARBA00023136"/>
    </source>
</evidence>
<comment type="subcellular location">
    <subcellularLocation>
        <location evidence="1">Membrane</location>
        <topology evidence="1">Multi-pass membrane protein</topology>
    </subcellularLocation>
</comment>
<evidence type="ECO:0000256" key="2">
    <source>
        <dbReference type="ARBA" id="ARBA00008526"/>
    </source>
</evidence>
<dbReference type="InterPro" id="IPR017871">
    <property type="entry name" value="ABC_transporter-like_CS"/>
</dbReference>
<dbReference type="PANTHER" id="PTHR19229:SF154">
    <property type="entry name" value="ABC TRANSPORTER A FAMILY MEMBER 3-RELATED"/>
    <property type="match status" value="1"/>
</dbReference>
<evidence type="ECO:0000313" key="12">
    <source>
        <dbReference type="Proteomes" id="UP001472866"/>
    </source>
</evidence>
<feature type="transmembrane region" description="Helical" evidence="9">
    <location>
        <begin position="29"/>
        <end position="54"/>
    </location>
</feature>
<dbReference type="PROSITE" id="PS50893">
    <property type="entry name" value="ABC_TRANSPORTER_2"/>
    <property type="match status" value="1"/>
</dbReference>
<dbReference type="InterPro" id="IPR027417">
    <property type="entry name" value="P-loop_NTPase"/>
</dbReference>
<keyword evidence="12" id="KW-1185">Reference proteome</keyword>
<dbReference type="PROSITE" id="PS00211">
    <property type="entry name" value="ABC_TRANSPORTER_1"/>
    <property type="match status" value="1"/>
</dbReference>
<dbReference type="InterPro" id="IPR003439">
    <property type="entry name" value="ABC_transporter-like_ATP-bd"/>
</dbReference>
<sequence length="1004" mass="112703">MGQRKLGQHTKAVFYKNVSQQRTKKGTNFCLVLSPLILCGLLFGLQLAINFLFLDRPEFRCGCKCVDCCVTTSDGNEECYVNRPDICLVADRCTRRDTSECTIAYSTPQQFGFCEIKTPYRWPSQLQLPQSVLEAPESWRWDHVTKARTLATGETEALAELSSRLVEPLSEEPAPFAKLIEYTNLIARVAENQGEIGEHPDHVYTDDQSLLEGSNLLTYALFSNPEIMENLTEAEVVFATPHHNERPVFFFDGAFSIPRMLHYLQRNCSALRNATSIEEEEHNHCAELELVSTADRKEMNERQYCGFEKSAITQEVDCTGKGYAMVDYATAWDFGSSTKTKFDLKVSYNDTNLNREARDQGPDWQNRATEQVSMATQAFVKWVLGDEYSVRLRALRDMPREKKGLSLDFASLLGPAFYVLLFQLPAPAMLVMLVQEKENKILMRMKMQGMSPMAHYWGFYLWNLAIFVIFTIITLISGIAIYQLKFFTLSDIGLLLVFILLYGNMQIAFVFILSHVFKKTKTAAVTGNLWLMLSGYLCGTLFTPLIAKDRWYMVILEVIPTLGLFRGLFEFAEYAFLGAYTGNSGLTWSHFGDSKNGMEAVLLIFFFEWVIFVAVGILMHDESYYKALLSPRFRKKKGGFVEMQEIKAKATDRIAPVDIEAEVQSDDVAEERKKVASLINKQHKGPILASGLRKVFNVGNSVKVACDGVDLGVEDGECIGLLGPNGAGKTTLINMLVGYLDATEGEAFISNLNIKHDKAAIFESLGVCPQFDVLWPELTASQHLLFYGRIKGLAGPELSQAVDEALVSVNLLDVKHKRASTYSGGMKRRLSVAISLIGRPKVVFLDEPTTGLDPASRRELWSTINKAREYAAVVLTTHSMEEAQALCDRVGIFINGRMRCIGTPANLTTRFGEYVLLTTIKGRDADEDEVRRHVEQNTCSEAKQVYSFNGCQKFELPTHLVKYSKIFGNMTSAKDEGLVTDWGVSTASLEDVFLKVAAQYMSFD</sequence>
<dbReference type="CDD" id="cd03263">
    <property type="entry name" value="ABC_subfamily_A"/>
    <property type="match status" value="1"/>
</dbReference>
<evidence type="ECO:0000259" key="10">
    <source>
        <dbReference type="PROSITE" id="PS50893"/>
    </source>
</evidence>
<comment type="similarity">
    <text evidence="2">Belongs to the ABC transporter superfamily. ABCA family. CPR flippase (TC 3.A.1.211) subfamily.</text>
</comment>
<organism evidence="11 12">
    <name type="scientific">Chloropicon roscoffensis</name>
    <dbReference type="NCBI Taxonomy" id="1461544"/>
    <lineage>
        <taxon>Eukaryota</taxon>
        <taxon>Viridiplantae</taxon>
        <taxon>Chlorophyta</taxon>
        <taxon>Chloropicophyceae</taxon>
        <taxon>Chloropicales</taxon>
        <taxon>Chloropicaceae</taxon>
        <taxon>Chloropicon</taxon>
    </lineage>
</organism>
<evidence type="ECO:0000256" key="6">
    <source>
        <dbReference type="ARBA" id="ARBA00022840"/>
    </source>
</evidence>
<dbReference type="InterPro" id="IPR026082">
    <property type="entry name" value="ABCA"/>
</dbReference>
<dbReference type="Gene3D" id="3.40.50.300">
    <property type="entry name" value="P-loop containing nucleotide triphosphate hydrolases"/>
    <property type="match status" value="1"/>
</dbReference>
<keyword evidence="3" id="KW-0813">Transport</keyword>
<keyword evidence="8 9" id="KW-0472">Membrane</keyword>
<proteinExistence type="inferred from homology"/>
<keyword evidence="4 9" id="KW-0812">Transmembrane</keyword>
<dbReference type="GO" id="GO:0140359">
    <property type="term" value="F:ABC-type transporter activity"/>
    <property type="evidence" value="ECO:0007669"/>
    <property type="project" value="InterPro"/>
</dbReference>
<feature type="transmembrane region" description="Helical" evidence="9">
    <location>
        <begin position="529"/>
        <end position="547"/>
    </location>
</feature>
<name>A0AAX4PKZ5_9CHLO</name>
<accession>A0AAX4PKZ5</accession>
<keyword evidence="7 9" id="KW-1133">Transmembrane helix</keyword>
<feature type="transmembrane region" description="Helical" evidence="9">
    <location>
        <begin position="455"/>
        <end position="482"/>
    </location>
</feature>
<evidence type="ECO:0000313" key="11">
    <source>
        <dbReference type="EMBL" id="WZN66968.1"/>
    </source>
</evidence>
<evidence type="ECO:0000256" key="1">
    <source>
        <dbReference type="ARBA" id="ARBA00004141"/>
    </source>
</evidence>
<gene>
    <name evidence="11" type="ORF">HKI87_17g85400</name>
</gene>
<dbReference type="InterPro" id="IPR003593">
    <property type="entry name" value="AAA+_ATPase"/>
</dbReference>
<dbReference type="SUPFAM" id="SSF52540">
    <property type="entry name" value="P-loop containing nucleoside triphosphate hydrolases"/>
    <property type="match status" value="1"/>
</dbReference>
<dbReference type="FunFam" id="3.40.50.300:FF:000665">
    <property type="entry name" value="ABC transporter A family member 2"/>
    <property type="match status" value="1"/>
</dbReference>
<dbReference type="SMART" id="SM00382">
    <property type="entry name" value="AAA"/>
    <property type="match status" value="1"/>
</dbReference>
<dbReference type="Pfam" id="PF00005">
    <property type="entry name" value="ABC_tran"/>
    <property type="match status" value="1"/>
</dbReference>
<feature type="domain" description="ABC transporter" evidence="10">
    <location>
        <begin position="687"/>
        <end position="920"/>
    </location>
</feature>
<feature type="transmembrane region" description="Helical" evidence="9">
    <location>
        <begin position="600"/>
        <end position="619"/>
    </location>
</feature>
<dbReference type="AlphaFoldDB" id="A0AAX4PKZ5"/>
<evidence type="ECO:0000256" key="4">
    <source>
        <dbReference type="ARBA" id="ARBA00022692"/>
    </source>
</evidence>
<evidence type="ECO:0000256" key="3">
    <source>
        <dbReference type="ARBA" id="ARBA00022448"/>
    </source>
</evidence>